<name>A0A517LJX4_9PEZI</name>
<reference evidence="14 15" key="1">
    <citation type="submission" date="2019-07" db="EMBL/GenBank/DDBJ databases">
        <title>Finished genome of Venturia effusa.</title>
        <authorList>
            <person name="Young C.A."/>
            <person name="Cox M.P."/>
            <person name="Ganley A.R.D."/>
            <person name="David W.J."/>
        </authorList>
    </citation>
    <scope>NUCLEOTIDE SEQUENCE [LARGE SCALE GENOMIC DNA]</scope>
    <source>
        <strain evidence="15">albino</strain>
    </source>
</reference>
<dbReference type="InterPro" id="IPR000924">
    <property type="entry name" value="Glu/Gln-tRNA-synth"/>
</dbReference>
<dbReference type="PANTHER" id="PTHR43311">
    <property type="entry name" value="GLUTAMATE--TRNA LIGASE"/>
    <property type="match status" value="1"/>
</dbReference>
<dbReference type="EC" id="6.1.1.17" evidence="3"/>
<dbReference type="SUPFAM" id="SSF48163">
    <property type="entry name" value="An anticodon-binding domain of class I aminoacyl-tRNA synthetases"/>
    <property type="match status" value="1"/>
</dbReference>
<organism evidence="14 15">
    <name type="scientific">Venturia effusa</name>
    <dbReference type="NCBI Taxonomy" id="50376"/>
    <lineage>
        <taxon>Eukaryota</taxon>
        <taxon>Fungi</taxon>
        <taxon>Dikarya</taxon>
        <taxon>Ascomycota</taxon>
        <taxon>Pezizomycotina</taxon>
        <taxon>Dothideomycetes</taxon>
        <taxon>Pleosporomycetidae</taxon>
        <taxon>Venturiales</taxon>
        <taxon>Venturiaceae</taxon>
        <taxon>Venturia</taxon>
    </lineage>
</organism>
<evidence type="ECO:0000256" key="11">
    <source>
        <dbReference type="RuleBase" id="RU363037"/>
    </source>
</evidence>
<evidence type="ECO:0000256" key="6">
    <source>
        <dbReference type="ARBA" id="ARBA00022840"/>
    </source>
</evidence>
<dbReference type="OrthoDB" id="428822at2759"/>
<dbReference type="CDD" id="cd00808">
    <property type="entry name" value="GluRS_core"/>
    <property type="match status" value="1"/>
</dbReference>
<dbReference type="Gene3D" id="1.10.10.350">
    <property type="match status" value="1"/>
</dbReference>
<dbReference type="AlphaFoldDB" id="A0A517LJX4"/>
<dbReference type="InterPro" id="IPR049940">
    <property type="entry name" value="GluQ/Sye"/>
</dbReference>
<dbReference type="PANTHER" id="PTHR43311:SF2">
    <property type="entry name" value="GLUTAMATE--TRNA LIGASE, MITOCHONDRIAL-RELATED"/>
    <property type="match status" value="1"/>
</dbReference>
<dbReference type="Gene3D" id="3.40.50.620">
    <property type="entry name" value="HUPs"/>
    <property type="match status" value="1"/>
</dbReference>
<keyword evidence="8 11" id="KW-0030">Aminoacyl-tRNA synthetase</keyword>
<dbReference type="SUPFAM" id="SSF52374">
    <property type="entry name" value="Nucleotidylyl transferase"/>
    <property type="match status" value="1"/>
</dbReference>
<dbReference type="GO" id="GO:0005524">
    <property type="term" value="F:ATP binding"/>
    <property type="evidence" value="ECO:0007669"/>
    <property type="project" value="UniProtKB-KW"/>
</dbReference>
<feature type="compositionally biased region" description="Basic and acidic residues" evidence="12">
    <location>
        <begin position="182"/>
        <end position="198"/>
    </location>
</feature>
<dbReference type="InterPro" id="IPR014729">
    <property type="entry name" value="Rossmann-like_a/b/a_fold"/>
</dbReference>
<dbReference type="GO" id="GO:0008270">
    <property type="term" value="F:zinc ion binding"/>
    <property type="evidence" value="ECO:0007669"/>
    <property type="project" value="InterPro"/>
</dbReference>
<keyword evidence="4 11" id="KW-0436">Ligase</keyword>
<dbReference type="InterPro" id="IPR004527">
    <property type="entry name" value="Glu-tRNA-ligase_bac/mito"/>
</dbReference>
<feature type="compositionally biased region" description="Basic and acidic residues" evidence="12">
    <location>
        <begin position="47"/>
        <end position="57"/>
    </location>
</feature>
<dbReference type="GO" id="GO:0006424">
    <property type="term" value="P:glutamyl-tRNA aminoacylation"/>
    <property type="evidence" value="ECO:0007669"/>
    <property type="project" value="InterPro"/>
</dbReference>
<evidence type="ECO:0000256" key="3">
    <source>
        <dbReference type="ARBA" id="ARBA00012835"/>
    </source>
</evidence>
<dbReference type="InterPro" id="IPR033910">
    <property type="entry name" value="GluRS_core"/>
</dbReference>
<evidence type="ECO:0000256" key="2">
    <source>
        <dbReference type="ARBA" id="ARBA00007894"/>
    </source>
</evidence>
<keyword evidence="15" id="KW-1185">Reference proteome</keyword>
<dbReference type="InterPro" id="IPR008925">
    <property type="entry name" value="aa_tRNA-synth_I_cd-bd_sf"/>
</dbReference>
<dbReference type="GO" id="GO:0005739">
    <property type="term" value="C:mitochondrion"/>
    <property type="evidence" value="ECO:0007669"/>
    <property type="project" value="UniProtKB-SubCell"/>
</dbReference>
<evidence type="ECO:0000259" key="13">
    <source>
        <dbReference type="Pfam" id="PF00749"/>
    </source>
</evidence>
<dbReference type="GO" id="GO:0004818">
    <property type="term" value="F:glutamate-tRNA ligase activity"/>
    <property type="evidence" value="ECO:0007669"/>
    <property type="project" value="UniProtKB-EC"/>
</dbReference>
<evidence type="ECO:0000256" key="1">
    <source>
        <dbReference type="ARBA" id="ARBA00004173"/>
    </source>
</evidence>
<dbReference type="HAMAP" id="MF_00022">
    <property type="entry name" value="Glu_tRNA_synth_type1"/>
    <property type="match status" value="1"/>
</dbReference>
<evidence type="ECO:0000256" key="9">
    <source>
        <dbReference type="ARBA" id="ARBA00030865"/>
    </source>
</evidence>
<comment type="similarity">
    <text evidence="2">Belongs to the class-I aminoacyl-tRNA synthetase family. Glutamate--tRNA ligase type 1 subfamily.</text>
</comment>
<feature type="compositionally biased region" description="Polar residues" evidence="12">
    <location>
        <begin position="67"/>
        <end position="76"/>
    </location>
</feature>
<keyword evidence="5 11" id="KW-0547">Nucleotide-binding</keyword>
<dbReference type="Pfam" id="PF00749">
    <property type="entry name" value="tRNA-synt_1c"/>
    <property type="match status" value="1"/>
</dbReference>
<dbReference type="InterPro" id="IPR020751">
    <property type="entry name" value="aa-tRNA-synth_I_codon-bd_sub2"/>
</dbReference>
<proteinExistence type="inferred from homology"/>
<evidence type="ECO:0000256" key="8">
    <source>
        <dbReference type="ARBA" id="ARBA00023146"/>
    </source>
</evidence>
<keyword evidence="7 11" id="KW-0648">Protein biosynthesis</keyword>
<dbReference type="FunFam" id="3.40.50.620:FF:000045">
    <property type="entry name" value="Glutamate--tRNA ligase, mitochondrial"/>
    <property type="match status" value="1"/>
</dbReference>
<comment type="subcellular location">
    <subcellularLocation>
        <location evidence="1">Mitochondrion</location>
    </subcellularLocation>
</comment>
<dbReference type="GO" id="GO:0000049">
    <property type="term" value="F:tRNA binding"/>
    <property type="evidence" value="ECO:0007669"/>
    <property type="project" value="InterPro"/>
</dbReference>
<gene>
    <name evidence="14" type="ORF">FKW77_001713</name>
</gene>
<keyword evidence="6 11" id="KW-0067">ATP-binding</keyword>
<feature type="compositionally biased region" description="Polar residues" evidence="12">
    <location>
        <begin position="30"/>
        <end position="46"/>
    </location>
</feature>
<feature type="region of interest" description="Disordered" evidence="12">
    <location>
        <begin position="1"/>
        <end position="77"/>
    </location>
</feature>
<sequence length="785" mass="87431">MDDLTMSDLQSTNFSGFPDFTEQEADALHQNIQPPATPSPISGNDTSGEHDDFRDLFEPDTAIPSIEPSTPTQVKDGNTEAFEKNSAAYGINNETPVNLLTPTNIVGLKNESADPALFSTDDMDAIFGKSTMFDDNFKLDEAYKLEASSPLPWTSDVKLTATEALASPFEPETKLDYSYADGAERKTDKSGTEEKETEGANLARSQPPAQTQGRGGLKIKCAKQRDATSIGSRTLQLIPTSPVRTRFAPSPTGDLHLGSLRTALYNYLIAKRTGGQFVLRIEDTDTKRTVQGAEERIYRDLRWAGLEWDEGPEVGGPYGPYRQSERRDLYVKHAHQLVEDGHAYRCFCNAEKLYVKGTLAKGGGGFGVGGYDRTCYHISKEESDDRADQGQPFVVRLKAQDVPFTAKDLTYGKIDLPRAMGGKHSGKFRDPVLLKTDGLPTYHFANIIDDHYMEITHVIRGDEWLISTPLHLELYKAMGWREPVWCHVGLLFGKDGAKLSKRQGSFNMEGMKQSGILPEALSNYLVLLGWSHPDKSDFKTMKQLESEFTLKFSKGNPIVGMEKLDYLSPKHAVARVEKGGKDYEEMLDLVVDHVRKLCHENADNLLPAMTKDEESQRKYIDAVLRLDAKNYRTALDFVASHAYMFLRRPTEKGLSGVQGSSYQIHASWGEQQQQFRSRILEHLEPLALDPAQWTHDALAKAVAELQSSLHAESLTPVAGKEISGQQQSASRSISNLVWKELRSSVCFSQQGPSVVDVMLLLGSDTVLDRIRNVKVVQIVKKWEAK</sequence>
<evidence type="ECO:0000256" key="4">
    <source>
        <dbReference type="ARBA" id="ARBA00022598"/>
    </source>
</evidence>
<evidence type="ECO:0000313" key="15">
    <source>
        <dbReference type="Proteomes" id="UP000316270"/>
    </source>
</evidence>
<dbReference type="STRING" id="50376.A0A517LJX4"/>
<dbReference type="InterPro" id="IPR020058">
    <property type="entry name" value="Glu/Gln-tRNA-synth_Ib_cat-dom"/>
</dbReference>
<dbReference type="Proteomes" id="UP000316270">
    <property type="component" value="Chromosome 14"/>
</dbReference>
<dbReference type="PRINTS" id="PR00987">
    <property type="entry name" value="TRNASYNTHGLU"/>
</dbReference>
<dbReference type="EMBL" id="CP042198">
    <property type="protein sequence ID" value="QDS75866.1"/>
    <property type="molecule type" value="Genomic_DNA"/>
</dbReference>
<evidence type="ECO:0000313" key="14">
    <source>
        <dbReference type="EMBL" id="QDS75866.1"/>
    </source>
</evidence>
<dbReference type="NCBIfam" id="TIGR00464">
    <property type="entry name" value="gltX_bact"/>
    <property type="match status" value="1"/>
</dbReference>
<evidence type="ECO:0000256" key="7">
    <source>
        <dbReference type="ARBA" id="ARBA00022917"/>
    </source>
</evidence>
<evidence type="ECO:0000256" key="5">
    <source>
        <dbReference type="ARBA" id="ARBA00022741"/>
    </source>
</evidence>
<feature type="domain" description="Glutamyl/glutaminyl-tRNA synthetase class Ib catalytic" evidence="13">
    <location>
        <begin position="243"/>
        <end position="565"/>
    </location>
</feature>
<evidence type="ECO:0000256" key="12">
    <source>
        <dbReference type="SAM" id="MobiDB-lite"/>
    </source>
</evidence>
<accession>A0A517LJX4</accession>
<protein>
    <recommendedName>
        <fullName evidence="10">Glutamate--tRNA ligase, mitochondrial</fullName>
        <ecNumber evidence="3">6.1.1.17</ecNumber>
    </recommendedName>
    <alternativeName>
        <fullName evidence="9">Glutamyl-tRNA synthetase</fullName>
    </alternativeName>
</protein>
<feature type="compositionally biased region" description="Polar residues" evidence="12">
    <location>
        <begin position="203"/>
        <end position="212"/>
    </location>
</feature>
<feature type="region of interest" description="Disordered" evidence="12">
    <location>
        <begin position="177"/>
        <end position="217"/>
    </location>
</feature>
<evidence type="ECO:0000256" key="10">
    <source>
        <dbReference type="ARBA" id="ARBA00072917"/>
    </source>
</evidence>